<dbReference type="Gene3D" id="3.40.630.30">
    <property type="match status" value="1"/>
</dbReference>
<dbReference type="InterPro" id="IPR000182">
    <property type="entry name" value="GNAT_dom"/>
</dbReference>
<accession>A0A1W1ZRF3</accession>
<evidence type="ECO:0000313" key="2">
    <source>
        <dbReference type="EMBL" id="SMC50999.1"/>
    </source>
</evidence>
<reference evidence="2 3" key="1">
    <citation type="submission" date="2017-04" db="EMBL/GenBank/DDBJ databases">
        <authorList>
            <person name="Afonso C.L."/>
            <person name="Miller P.J."/>
            <person name="Scott M.A."/>
            <person name="Spackman E."/>
            <person name="Goraichik I."/>
            <person name="Dimitrov K.M."/>
            <person name="Suarez D.L."/>
            <person name="Swayne D.E."/>
        </authorList>
    </citation>
    <scope>NUCLEOTIDE SEQUENCE [LARGE SCALE GENOMIC DNA]</scope>
    <source>
        <strain evidence="2 3">DSM 5090</strain>
    </source>
</reference>
<feature type="domain" description="N-acetyltransferase" evidence="1">
    <location>
        <begin position="166"/>
        <end position="320"/>
    </location>
</feature>
<protein>
    <submittedName>
        <fullName evidence="2">Histidine kinase-like ATPase domain-containing protein</fullName>
    </submittedName>
</protein>
<evidence type="ECO:0000313" key="3">
    <source>
        <dbReference type="Proteomes" id="UP000192738"/>
    </source>
</evidence>
<dbReference type="Proteomes" id="UP000192738">
    <property type="component" value="Unassembled WGS sequence"/>
</dbReference>
<organism evidence="2 3">
    <name type="scientific">Sporomusa malonica</name>
    <dbReference type="NCBI Taxonomy" id="112901"/>
    <lineage>
        <taxon>Bacteria</taxon>
        <taxon>Bacillati</taxon>
        <taxon>Bacillota</taxon>
        <taxon>Negativicutes</taxon>
        <taxon>Selenomonadales</taxon>
        <taxon>Sporomusaceae</taxon>
        <taxon>Sporomusa</taxon>
    </lineage>
</organism>
<dbReference type="OrthoDB" id="9792240at2"/>
<dbReference type="InterPro" id="IPR003594">
    <property type="entry name" value="HATPase_dom"/>
</dbReference>
<dbReference type="PROSITE" id="PS51186">
    <property type="entry name" value="GNAT"/>
    <property type="match status" value="1"/>
</dbReference>
<evidence type="ECO:0000259" key="1">
    <source>
        <dbReference type="PROSITE" id="PS51186"/>
    </source>
</evidence>
<keyword evidence="2" id="KW-0418">Kinase</keyword>
<dbReference type="STRING" id="112901.SAMN04488500_104140"/>
<dbReference type="InterPro" id="IPR016181">
    <property type="entry name" value="Acyl_CoA_acyltransferase"/>
</dbReference>
<name>A0A1W1ZRF3_9FIRM</name>
<proteinExistence type="predicted"/>
<dbReference type="Pfam" id="PF13581">
    <property type="entry name" value="HATPase_c_2"/>
    <property type="match status" value="1"/>
</dbReference>
<dbReference type="SUPFAM" id="SSF55729">
    <property type="entry name" value="Acyl-CoA N-acyltransferases (Nat)"/>
    <property type="match status" value="1"/>
</dbReference>
<sequence>MDISCSPEVSLALPYKSEFLNLITSFVTETGQAFGANEKEAFALRLAAEEIFAYIMEAFPASEKDAVFHLKCMAETDGVTFSFSNHGTPLNARSTPDFTVDDIESTIAGLGLSLVQKVTDNCQFVNCGSDGWLIVFTKRLVDFHPILAGEQPNPASDAASPANQKLRVYRATADHVPSLINLVYRTYRYSYAKSYFYDDHSLKQALEEERVVALVAENEQGNIVGNTAAFFDSPHVAEIGGVMIDPEYRSSMGMLLLVKESKKLFGGNSFNDTLFYARTVTTHTYSQQLMSALRFAPLGLRLSVYGHAKFIGIEEHQGNRESLVFAILTANQQNKLLEIYAPLSHKEMIGELFANTPLTTTVQCAEENTLPATPTTLTVSPNEKAQFAEIYIDEFGQDFSAILKKETFQLQQDGYLTCLLNIPADKPQPADLDNMLKANKFFFSGLQLNKQGQWQLMYTNLFHQRFQFANVKLYDLLALKLRDYIEDQYLSIY</sequence>
<dbReference type="GO" id="GO:0016301">
    <property type="term" value="F:kinase activity"/>
    <property type="evidence" value="ECO:0007669"/>
    <property type="project" value="UniProtKB-KW"/>
</dbReference>
<gene>
    <name evidence="2" type="ORF">SAMN04488500_104140</name>
</gene>
<keyword evidence="2" id="KW-0808">Transferase</keyword>
<dbReference type="AlphaFoldDB" id="A0A1W1ZRF3"/>
<dbReference type="Gene3D" id="3.30.565.10">
    <property type="entry name" value="Histidine kinase-like ATPase, C-terminal domain"/>
    <property type="match status" value="1"/>
</dbReference>
<dbReference type="RefSeq" id="WP_084574797.1">
    <property type="nucleotide sequence ID" value="NZ_CP155572.1"/>
</dbReference>
<dbReference type="EMBL" id="FWXI01000004">
    <property type="protein sequence ID" value="SMC50999.1"/>
    <property type="molecule type" value="Genomic_DNA"/>
</dbReference>
<dbReference type="GO" id="GO:0016747">
    <property type="term" value="F:acyltransferase activity, transferring groups other than amino-acyl groups"/>
    <property type="evidence" value="ECO:0007669"/>
    <property type="project" value="InterPro"/>
</dbReference>
<dbReference type="InterPro" id="IPR036890">
    <property type="entry name" value="HATPase_C_sf"/>
</dbReference>
<keyword evidence="3" id="KW-1185">Reference proteome</keyword>